<evidence type="ECO:0000313" key="1">
    <source>
        <dbReference type="EMBL" id="TSE11010.1"/>
    </source>
</evidence>
<dbReference type="EMBL" id="VLNR01000003">
    <property type="protein sequence ID" value="TSE11010.1"/>
    <property type="molecule type" value="Genomic_DNA"/>
</dbReference>
<organism evidence="1 2">
    <name type="scientific">Aquimarina algiphila</name>
    <dbReference type="NCBI Taxonomy" id="2047982"/>
    <lineage>
        <taxon>Bacteria</taxon>
        <taxon>Pseudomonadati</taxon>
        <taxon>Bacteroidota</taxon>
        <taxon>Flavobacteriia</taxon>
        <taxon>Flavobacteriales</taxon>
        <taxon>Flavobacteriaceae</taxon>
        <taxon>Aquimarina</taxon>
    </lineage>
</organism>
<comment type="caution">
    <text evidence="1">The sequence shown here is derived from an EMBL/GenBank/DDBJ whole genome shotgun (WGS) entry which is preliminary data.</text>
</comment>
<name>A0A554VQW9_9FLAO</name>
<protein>
    <submittedName>
        <fullName evidence="1">Uncharacterized protein</fullName>
    </submittedName>
</protein>
<dbReference type="RefSeq" id="WP_109438403.1">
    <property type="nucleotide sequence ID" value="NZ_CANLFO010000023.1"/>
</dbReference>
<dbReference type="AlphaFoldDB" id="A0A554VQW9"/>
<accession>A0A554VQW9</accession>
<reference evidence="1 2" key="1">
    <citation type="submission" date="2019-07" db="EMBL/GenBank/DDBJ databases">
        <title>The draft genome sequence of Aquimarina algiphila M91.</title>
        <authorList>
            <person name="Meng X."/>
        </authorList>
    </citation>
    <scope>NUCLEOTIDE SEQUENCE [LARGE SCALE GENOMIC DNA]</scope>
    <source>
        <strain evidence="1 2">M91</strain>
    </source>
</reference>
<gene>
    <name evidence="1" type="ORF">FOF46_01940</name>
</gene>
<sequence>MYLKNFSKYRIDKKLLSKINAGGHGLVICGNGESFSASAESESSVERGGSRWCRDRGGVSATVYLE</sequence>
<dbReference type="Proteomes" id="UP000318833">
    <property type="component" value="Unassembled WGS sequence"/>
</dbReference>
<keyword evidence="2" id="KW-1185">Reference proteome</keyword>
<proteinExistence type="predicted"/>
<evidence type="ECO:0000313" key="2">
    <source>
        <dbReference type="Proteomes" id="UP000318833"/>
    </source>
</evidence>